<feature type="non-terminal residue" evidence="2">
    <location>
        <position position="138"/>
    </location>
</feature>
<gene>
    <name evidence="2" type="ORF">TeGR_g10611</name>
</gene>
<dbReference type="InterPro" id="IPR001680">
    <property type="entry name" value="WD40_rpt"/>
</dbReference>
<accession>A0ABQ6M7L7</accession>
<keyword evidence="3" id="KW-1185">Reference proteome</keyword>
<protein>
    <submittedName>
        <fullName evidence="2">Uncharacterized protein</fullName>
    </submittedName>
</protein>
<proteinExistence type="predicted"/>
<organism evidence="2 3">
    <name type="scientific">Tetraparma gracilis</name>
    <dbReference type="NCBI Taxonomy" id="2962635"/>
    <lineage>
        <taxon>Eukaryota</taxon>
        <taxon>Sar</taxon>
        <taxon>Stramenopiles</taxon>
        <taxon>Ochrophyta</taxon>
        <taxon>Bolidophyceae</taxon>
        <taxon>Parmales</taxon>
        <taxon>Triparmaceae</taxon>
        <taxon>Tetraparma</taxon>
    </lineage>
</organism>
<dbReference type="InterPro" id="IPR036322">
    <property type="entry name" value="WD40_repeat_dom_sf"/>
</dbReference>
<evidence type="ECO:0000256" key="1">
    <source>
        <dbReference type="PROSITE-ProRule" id="PRU00221"/>
    </source>
</evidence>
<name>A0ABQ6M7L7_9STRA</name>
<evidence type="ECO:0000313" key="3">
    <source>
        <dbReference type="Proteomes" id="UP001165060"/>
    </source>
</evidence>
<sequence>HISHSLPFTPYASSFVPSSARLVCAGISPKAKGILSVHELSSGSLTSLGEFVLPHGIKCTTFGASSIEDRHVAFADYGGQLSVSSLERPEDPLYNVQAHASIVNCIDGVGGQNVGYGAPEIATGGRDGCVRVWDPRTP</sequence>
<reference evidence="2 3" key="1">
    <citation type="journal article" date="2023" name="Commun. Biol.">
        <title>Genome analysis of Parmales, the sister group of diatoms, reveals the evolutionary specialization of diatoms from phago-mixotrophs to photoautotrophs.</title>
        <authorList>
            <person name="Ban H."/>
            <person name="Sato S."/>
            <person name="Yoshikawa S."/>
            <person name="Yamada K."/>
            <person name="Nakamura Y."/>
            <person name="Ichinomiya M."/>
            <person name="Sato N."/>
            <person name="Blanc-Mathieu R."/>
            <person name="Endo H."/>
            <person name="Kuwata A."/>
            <person name="Ogata H."/>
        </authorList>
    </citation>
    <scope>NUCLEOTIDE SEQUENCE [LARGE SCALE GENOMIC DNA]</scope>
</reference>
<dbReference type="InterPro" id="IPR015943">
    <property type="entry name" value="WD40/YVTN_repeat-like_dom_sf"/>
</dbReference>
<keyword evidence="1" id="KW-0853">WD repeat</keyword>
<dbReference type="SMART" id="SM00320">
    <property type="entry name" value="WD40"/>
    <property type="match status" value="1"/>
</dbReference>
<feature type="repeat" description="WD" evidence="1">
    <location>
        <begin position="121"/>
        <end position="138"/>
    </location>
</feature>
<feature type="non-terminal residue" evidence="2">
    <location>
        <position position="1"/>
    </location>
</feature>
<dbReference type="PROSITE" id="PS50082">
    <property type="entry name" value="WD_REPEATS_2"/>
    <property type="match status" value="1"/>
</dbReference>
<evidence type="ECO:0000313" key="2">
    <source>
        <dbReference type="EMBL" id="GMI21142.1"/>
    </source>
</evidence>
<comment type="caution">
    <text evidence="2">The sequence shown here is derived from an EMBL/GenBank/DDBJ whole genome shotgun (WGS) entry which is preliminary data.</text>
</comment>
<dbReference type="Gene3D" id="2.130.10.10">
    <property type="entry name" value="YVTN repeat-like/Quinoprotein amine dehydrogenase"/>
    <property type="match status" value="1"/>
</dbReference>
<dbReference type="EMBL" id="BRYB01005162">
    <property type="protein sequence ID" value="GMI21142.1"/>
    <property type="molecule type" value="Genomic_DNA"/>
</dbReference>
<dbReference type="Proteomes" id="UP001165060">
    <property type="component" value="Unassembled WGS sequence"/>
</dbReference>
<dbReference type="SUPFAM" id="SSF50978">
    <property type="entry name" value="WD40 repeat-like"/>
    <property type="match status" value="1"/>
</dbReference>